<dbReference type="Gene3D" id="3.90.70.10">
    <property type="entry name" value="Cysteine proteinases"/>
    <property type="match status" value="1"/>
</dbReference>
<evidence type="ECO:0000313" key="10">
    <source>
        <dbReference type="Proteomes" id="UP000604825"/>
    </source>
</evidence>
<dbReference type="Pfam" id="PF00443">
    <property type="entry name" value="UCH"/>
    <property type="match status" value="1"/>
</dbReference>
<keyword evidence="10" id="KW-1185">Reference proteome</keyword>
<organism evidence="9 10">
    <name type="scientific">Miscanthus lutarioriparius</name>
    <dbReference type="NCBI Taxonomy" id="422564"/>
    <lineage>
        <taxon>Eukaryota</taxon>
        <taxon>Viridiplantae</taxon>
        <taxon>Streptophyta</taxon>
        <taxon>Embryophyta</taxon>
        <taxon>Tracheophyta</taxon>
        <taxon>Spermatophyta</taxon>
        <taxon>Magnoliopsida</taxon>
        <taxon>Liliopsida</taxon>
        <taxon>Poales</taxon>
        <taxon>Poaceae</taxon>
        <taxon>PACMAD clade</taxon>
        <taxon>Panicoideae</taxon>
        <taxon>Andropogonodae</taxon>
        <taxon>Andropogoneae</taxon>
        <taxon>Saccharinae</taxon>
        <taxon>Miscanthus</taxon>
    </lineage>
</organism>
<dbReference type="OrthoDB" id="2248014at2759"/>
<dbReference type="GO" id="GO:0016579">
    <property type="term" value="P:protein deubiquitination"/>
    <property type="evidence" value="ECO:0007669"/>
    <property type="project" value="InterPro"/>
</dbReference>
<dbReference type="EC" id="3.4.19.12" evidence="3"/>
<comment type="caution">
    <text evidence="9">The sequence shown here is derived from an EMBL/GenBank/DDBJ whole genome shotgun (WGS) entry which is preliminary data.</text>
</comment>
<evidence type="ECO:0000256" key="2">
    <source>
        <dbReference type="ARBA" id="ARBA00009085"/>
    </source>
</evidence>
<protein>
    <recommendedName>
        <fullName evidence="3">ubiquitinyl hydrolase 1</fullName>
        <ecNumber evidence="3">3.4.19.12</ecNumber>
    </recommendedName>
</protein>
<dbReference type="InterPro" id="IPR018200">
    <property type="entry name" value="USP_CS"/>
</dbReference>
<keyword evidence="7" id="KW-0788">Thiol protease</keyword>
<sequence length="187" mass="20907">MDCLKYFTVLEHLDNYRCDRFWHIIAAKYLSLKSEVDEEKLQGYVPHGGNAMFIIFTRATKQLIISQCPKILCIHLLRASVDFDGEPIKHQANVDVSSSSSSSSSSPQPSMSKLYGLSAVVEHYGKCGGGHYAVYRRVASNPDPDDPGKPLAGLGRRWFYISDGHVSEVSEEDVLCAEATLLFYERL</sequence>
<keyword evidence="5" id="KW-0833">Ubl conjugation pathway</keyword>
<dbReference type="PROSITE" id="PS00973">
    <property type="entry name" value="USP_2"/>
    <property type="match status" value="1"/>
</dbReference>
<dbReference type="GO" id="GO:0005829">
    <property type="term" value="C:cytosol"/>
    <property type="evidence" value="ECO:0007669"/>
    <property type="project" value="TreeGrafter"/>
</dbReference>
<dbReference type="InterPro" id="IPR050164">
    <property type="entry name" value="Peptidase_C19"/>
</dbReference>
<dbReference type="GO" id="GO:0006508">
    <property type="term" value="P:proteolysis"/>
    <property type="evidence" value="ECO:0007669"/>
    <property type="project" value="UniProtKB-KW"/>
</dbReference>
<evidence type="ECO:0000256" key="3">
    <source>
        <dbReference type="ARBA" id="ARBA00012759"/>
    </source>
</evidence>
<dbReference type="PANTHER" id="PTHR24006:SF888">
    <property type="entry name" value="UBIQUITIN CARBOXYL-TERMINAL HYDROLASE 30"/>
    <property type="match status" value="1"/>
</dbReference>
<keyword evidence="6" id="KW-0378">Hydrolase</keyword>
<evidence type="ECO:0000256" key="7">
    <source>
        <dbReference type="ARBA" id="ARBA00022807"/>
    </source>
</evidence>
<keyword evidence="4" id="KW-0645">Protease</keyword>
<dbReference type="GO" id="GO:0005634">
    <property type="term" value="C:nucleus"/>
    <property type="evidence" value="ECO:0007669"/>
    <property type="project" value="TreeGrafter"/>
</dbReference>
<evidence type="ECO:0000256" key="4">
    <source>
        <dbReference type="ARBA" id="ARBA00022670"/>
    </source>
</evidence>
<comment type="similarity">
    <text evidence="2">Belongs to the peptidase C19 family.</text>
</comment>
<evidence type="ECO:0000256" key="1">
    <source>
        <dbReference type="ARBA" id="ARBA00000707"/>
    </source>
</evidence>
<reference evidence="9" key="1">
    <citation type="submission" date="2020-10" db="EMBL/GenBank/DDBJ databases">
        <authorList>
            <person name="Han B."/>
            <person name="Lu T."/>
            <person name="Zhao Q."/>
            <person name="Huang X."/>
            <person name="Zhao Y."/>
        </authorList>
    </citation>
    <scope>NUCLEOTIDE SEQUENCE</scope>
</reference>
<evidence type="ECO:0000259" key="8">
    <source>
        <dbReference type="PROSITE" id="PS50235"/>
    </source>
</evidence>
<evidence type="ECO:0000313" key="9">
    <source>
        <dbReference type="EMBL" id="CAD6260911.1"/>
    </source>
</evidence>
<dbReference type="GO" id="GO:0004843">
    <property type="term" value="F:cysteine-type deubiquitinase activity"/>
    <property type="evidence" value="ECO:0007669"/>
    <property type="project" value="UniProtKB-EC"/>
</dbReference>
<dbReference type="InterPro" id="IPR001394">
    <property type="entry name" value="Peptidase_C19_UCH"/>
</dbReference>
<dbReference type="InterPro" id="IPR028889">
    <property type="entry name" value="USP"/>
</dbReference>
<gene>
    <name evidence="9" type="ORF">NCGR_LOCUS44334</name>
</gene>
<dbReference type="PROSITE" id="PS50235">
    <property type="entry name" value="USP_3"/>
    <property type="match status" value="1"/>
</dbReference>
<evidence type="ECO:0000256" key="5">
    <source>
        <dbReference type="ARBA" id="ARBA00022786"/>
    </source>
</evidence>
<dbReference type="InterPro" id="IPR038765">
    <property type="entry name" value="Papain-like_cys_pep_sf"/>
</dbReference>
<comment type="catalytic activity">
    <reaction evidence="1">
        <text>Thiol-dependent hydrolysis of ester, thioester, amide, peptide and isopeptide bonds formed by the C-terminal Gly of ubiquitin (a 76-residue protein attached to proteins as an intracellular targeting signal).</text>
        <dbReference type="EC" id="3.4.19.12"/>
    </reaction>
</comment>
<evidence type="ECO:0000256" key="6">
    <source>
        <dbReference type="ARBA" id="ARBA00022801"/>
    </source>
</evidence>
<dbReference type="SUPFAM" id="SSF54001">
    <property type="entry name" value="Cysteine proteinases"/>
    <property type="match status" value="1"/>
</dbReference>
<dbReference type="AlphaFoldDB" id="A0A811QXV0"/>
<dbReference type="Proteomes" id="UP000604825">
    <property type="component" value="Unassembled WGS sequence"/>
</dbReference>
<proteinExistence type="inferred from homology"/>
<name>A0A811QXV0_9POAL</name>
<feature type="domain" description="USP" evidence="8">
    <location>
        <begin position="1"/>
        <end position="187"/>
    </location>
</feature>
<dbReference type="EMBL" id="CAJGYO010000011">
    <property type="protein sequence ID" value="CAD6260911.1"/>
    <property type="molecule type" value="Genomic_DNA"/>
</dbReference>
<dbReference type="PANTHER" id="PTHR24006">
    <property type="entry name" value="UBIQUITIN CARBOXYL-TERMINAL HYDROLASE"/>
    <property type="match status" value="1"/>
</dbReference>
<accession>A0A811QXV0</accession>